<comment type="catalytic activity">
    <reaction evidence="7">
        <text>a 2'-deoxycytidine in DNA + S-adenosyl-L-methionine = an N(4)-methyl-2'-deoxycytidine in DNA + S-adenosyl-L-homocysteine + H(+)</text>
        <dbReference type="Rhea" id="RHEA:16857"/>
        <dbReference type="Rhea" id="RHEA-COMP:11369"/>
        <dbReference type="Rhea" id="RHEA-COMP:13674"/>
        <dbReference type="ChEBI" id="CHEBI:15378"/>
        <dbReference type="ChEBI" id="CHEBI:57856"/>
        <dbReference type="ChEBI" id="CHEBI:59789"/>
        <dbReference type="ChEBI" id="CHEBI:85452"/>
        <dbReference type="ChEBI" id="CHEBI:137933"/>
        <dbReference type="EC" id="2.1.1.113"/>
    </reaction>
</comment>
<feature type="domain" description="DNA methylase N-4/N-6" evidence="10">
    <location>
        <begin position="31"/>
        <end position="395"/>
    </location>
</feature>
<dbReference type="PROSITE" id="PS00093">
    <property type="entry name" value="N4_MTASE"/>
    <property type="match status" value="1"/>
</dbReference>
<evidence type="ECO:0000259" key="10">
    <source>
        <dbReference type="Pfam" id="PF01555"/>
    </source>
</evidence>
<feature type="region of interest" description="Disordered" evidence="9">
    <location>
        <begin position="56"/>
        <end position="90"/>
    </location>
</feature>
<accession>A0ABU2L7D2</accession>
<dbReference type="Pfam" id="PF01555">
    <property type="entry name" value="N6_N4_Mtase"/>
    <property type="match status" value="1"/>
</dbReference>
<evidence type="ECO:0000256" key="4">
    <source>
        <dbReference type="ARBA" id="ARBA00022691"/>
    </source>
</evidence>
<dbReference type="InterPro" id="IPR001091">
    <property type="entry name" value="RM_Methyltransferase"/>
</dbReference>
<dbReference type="EC" id="2.1.1.-" evidence="8"/>
<evidence type="ECO:0000313" key="12">
    <source>
        <dbReference type="Proteomes" id="UP001183388"/>
    </source>
</evidence>
<dbReference type="Gene3D" id="3.40.50.150">
    <property type="entry name" value="Vaccinia Virus protein VP39"/>
    <property type="match status" value="1"/>
</dbReference>
<name>A0ABU2L7D2_9ACTN</name>
<gene>
    <name evidence="11" type="ORF">RM780_09585</name>
</gene>
<comment type="similarity">
    <text evidence="1">Belongs to the N(4)/N(6)-methyltransferase family. N(4) subfamily.</text>
</comment>
<evidence type="ECO:0000256" key="7">
    <source>
        <dbReference type="ARBA" id="ARBA00049120"/>
    </source>
</evidence>
<dbReference type="InterPro" id="IPR002941">
    <property type="entry name" value="DNA_methylase_N4/N6"/>
</dbReference>
<keyword evidence="2 11" id="KW-0489">Methyltransferase</keyword>
<dbReference type="GO" id="GO:0032259">
    <property type="term" value="P:methylation"/>
    <property type="evidence" value="ECO:0007669"/>
    <property type="project" value="UniProtKB-KW"/>
</dbReference>
<dbReference type="PRINTS" id="PR00508">
    <property type="entry name" value="S21N4MTFRASE"/>
</dbReference>
<keyword evidence="12" id="KW-1185">Reference proteome</keyword>
<dbReference type="GO" id="GO:0008168">
    <property type="term" value="F:methyltransferase activity"/>
    <property type="evidence" value="ECO:0007669"/>
    <property type="project" value="UniProtKB-KW"/>
</dbReference>
<evidence type="ECO:0000256" key="3">
    <source>
        <dbReference type="ARBA" id="ARBA00022679"/>
    </source>
</evidence>
<sequence>MITPYFDSQGITLYTGDALDVLAQLPDGHADCVVTSPPYWGLRDYGTGTWNGGDPACTHSVGRSTNRPQAPRSAVPHPASPAHRGGSPRTCRRCGAVRHDRQYGLEPTLGEYIDTLRRVFAQLHRVLADTGTVWLNLGDSYAATPPGRAVNPMRTSTLTSPAASSHLRESVQRAGVDRTGELPPKNLLGVPWRVAFALQADGWILRNAVVWHKPNAMPESVTDRLSCRYELLFLLVKQRRYFFNLDAIREPLTRPEALGEGIVVGGVNKGRRAGVDATARRRGSSVYGAAKYADAAPFPEEPGAALRPTGRKHTAAHPRGKNPGDVWSLPTRPLKAAHFAAFPLDIPLRCIAASCPEDGVVLDPFSGAGTTGLAARQLGRSYTGIDLRDDFHDLALHRLGLDTPGTAGQRKERTA</sequence>
<evidence type="ECO:0000256" key="6">
    <source>
        <dbReference type="ARBA" id="ARBA00023125"/>
    </source>
</evidence>
<dbReference type="InterPro" id="IPR017985">
    <property type="entry name" value="MeTrfase_CN4_CS"/>
</dbReference>
<evidence type="ECO:0000313" key="11">
    <source>
        <dbReference type="EMBL" id="MDT0307213.1"/>
    </source>
</evidence>
<dbReference type="EMBL" id="JAVREN010000010">
    <property type="protein sequence ID" value="MDT0307213.1"/>
    <property type="molecule type" value="Genomic_DNA"/>
</dbReference>
<keyword evidence="5" id="KW-0680">Restriction system</keyword>
<keyword evidence="3 11" id="KW-0808">Transferase</keyword>
<organism evidence="11 12">
    <name type="scientific">Streptomyces boetiae</name>
    <dbReference type="NCBI Taxonomy" id="3075541"/>
    <lineage>
        <taxon>Bacteria</taxon>
        <taxon>Bacillati</taxon>
        <taxon>Actinomycetota</taxon>
        <taxon>Actinomycetes</taxon>
        <taxon>Kitasatosporales</taxon>
        <taxon>Streptomycetaceae</taxon>
        <taxon>Streptomyces</taxon>
    </lineage>
</organism>
<reference evidence="12" key="1">
    <citation type="submission" date="2023-07" db="EMBL/GenBank/DDBJ databases">
        <title>30 novel species of actinomycetes from the DSMZ collection.</title>
        <authorList>
            <person name="Nouioui I."/>
        </authorList>
    </citation>
    <scope>NUCLEOTIDE SEQUENCE [LARGE SCALE GENOMIC DNA]</scope>
    <source>
        <strain evidence="12">DSM 44917</strain>
    </source>
</reference>
<evidence type="ECO:0000256" key="8">
    <source>
        <dbReference type="RuleBase" id="RU362026"/>
    </source>
</evidence>
<dbReference type="SUPFAM" id="SSF53335">
    <property type="entry name" value="S-adenosyl-L-methionine-dependent methyltransferases"/>
    <property type="match status" value="1"/>
</dbReference>
<evidence type="ECO:0000256" key="5">
    <source>
        <dbReference type="ARBA" id="ARBA00022747"/>
    </source>
</evidence>
<evidence type="ECO:0000256" key="2">
    <source>
        <dbReference type="ARBA" id="ARBA00022603"/>
    </source>
</evidence>
<feature type="region of interest" description="Disordered" evidence="9">
    <location>
        <begin position="299"/>
        <end position="327"/>
    </location>
</feature>
<proteinExistence type="inferred from homology"/>
<keyword evidence="6" id="KW-0238">DNA-binding</keyword>
<comment type="caution">
    <text evidence="11">The sequence shown here is derived from an EMBL/GenBank/DDBJ whole genome shotgun (WGS) entry which is preliminary data.</text>
</comment>
<protein>
    <recommendedName>
        <fullName evidence="8">Methyltransferase</fullName>
        <ecNumber evidence="8">2.1.1.-</ecNumber>
    </recommendedName>
</protein>
<feature type="compositionally biased region" description="Basic residues" evidence="9">
    <location>
        <begin position="309"/>
        <end position="320"/>
    </location>
</feature>
<dbReference type="InterPro" id="IPR029063">
    <property type="entry name" value="SAM-dependent_MTases_sf"/>
</dbReference>
<evidence type="ECO:0000256" key="9">
    <source>
        <dbReference type="SAM" id="MobiDB-lite"/>
    </source>
</evidence>
<keyword evidence="4" id="KW-0949">S-adenosyl-L-methionine</keyword>
<evidence type="ECO:0000256" key="1">
    <source>
        <dbReference type="ARBA" id="ARBA00010203"/>
    </source>
</evidence>
<dbReference type="Proteomes" id="UP001183388">
    <property type="component" value="Unassembled WGS sequence"/>
</dbReference>
<dbReference type="RefSeq" id="WP_311630155.1">
    <property type="nucleotide sequence ID" value="NZ_JAVREN010000010.1"/>
</dbReference>